<dbReference type="Pfam" id="PF08495">
    <property type="entry name" value="FIST"/>
    <property type="match status" value="1"/>
</dbReference>
<feature type="domain" description="FIST" evidence="1">
    <location>
        <begin position="79"/>
        <end position="256"/>
    </location>
</feature>
<sequence>MIQKQFRVLNRGIHTKIQTFYSPTRQFLQQHLAANPLPKDSVSVYLLSTSLTDLPGNLAAVQDVSKRSIGSFSIESAGSEPTLSLVTFWDANIHVFRSNLTGRASAEVGRYQRPERQRNVEEEELRRSQQKELEYVLSQDWEKVWKGESEGNSIRELEGVKPQSILLLSDSRPSPVLNALDKMFPMITKMGMLTAPTPFITNRPHTLLYNDQIVNSGTVGIAIEDREKSSKMNFGLSAVADPLTITHAKGNLLLKVKGSNSNPTQLLIKAIQGRGGCSITKENEFYLGFLENGEVTRVIKILSGDPSRGAMSLETEEPLVAGQTVQFMHRTTALNEPKPLPHSMTFYSLPRMEQIVEYSIGQPRVVDGFFACTEGGIIYSNPSTFVCTAPGAVATISWQ</sequence>
<keyword evidence="3" id="KW-1185">Reference proteome</keyword>
<dbReference type="InterPro" id="IPR013702">
    <property type="entry name" value="FIST_domain_N"/>
</dbReference>
<evidence type="ECO:0000313" key="3">
    <source>
        <dbReference type="Proteomes" id="UP000094043"/>
    </source>
</evidence>
<dbReference type="KEGG" id="cdep:91085311"/>
<protein>
    <recommendedName>
        <fullName evidence="1">FIST domain-containing protein</fullName>
    </recommendedName>
</protein>
<accession>A0A1E3IMV4</accession>
<reference evidence="2" key="3">
    <citation type="submission" date="2024-01" db="EMBL/GenBank/DDBJ databases">
        <authorList>
            <person name="Coelho M.A."/>
            <person name="David-Palma M."/>
            <person name="Shea T."/>
            <person name="Sun S."/>
            <person name="Cuomo C.A."/>
            <person name="Heitman J."/>
        </authorList>
    </citation>
    <scope>NUCLEOTIDE SEQUENCE</scope>
    <source>
        <strain evidence="2">CBS 7841</strain>
    </source>
</reference>
<reference evidence="2" key="1">
    <citation type="submission" date="2016-06" db="EMBL/GenBank/DDBJ databases">
        <authorList>
            <person name="Cuomo C."/>
            <person name="Litvintseva A."/>
            <person name="Heitman J."/>
            <person name="Chen Y."/>
            <person name="Sun S."/>
            <person name="Springer D."/>
            <person name="Dromer F."/>
            <person name="Young S."/>
            <person name="Zeng Q."/>
            <person name="Chapman S."/>
            <person name="Gujja S."/>
            <person name="Saif S."/>
            <person name="Birren B."/>
        </authorList>
    </citation>
    <scope>NUCLEOTIDE SEQUENCE</scope>
    <source>
        <strain evidence="2">CBS 7841</strain>
    </source>
</reference>
<dbReference type="VEuPathDB" id="FungiDB:L203_02438"/>
<dbReference type="AlphaFoldDB" id="A0A1E3IMV4"/>
<organism evidence="2 3">
    <name type="scientific">Cryptococcus depauperatus CBS 7841</name>
    <dbReference type="NCBI Taxonomy" id="1295531"/>
    <lineage>
        <taxon>Eukaryota</taxon>
        <taxon>Fungi</taxon>
        <taxon>Dikarya</taxon>
        <taxon>Basidiomycota</taxon>
        <taxon>Agaricomycotina</taxon>
        <taxon>Tremellomycetes</taxon>
        <taxon>Tremellales</taxon>
        <taxon>Cryptococcaceae</taxon>
        <taxon>Cryptococcus</taxon>
    </lineage>
</organism>
<reference evidence="2" key="2">
    <citation type="journal article" date="2022" name="Elife">
        <title>Obligate sexual reproduction of a homothallic fungus closely related to the Cryptococcus pathogenic species complex.</title>
        <authorList>
            <person name="Passer A.R."/>
            <person name="Clancey S.A."/>
            <person name="Shea T."/>
            <person name="David-Palma M."/>
            <person name="Averette A.F."/>
            <person name="Boekhout T."/>
            <person name="Porcel B.M."/>
            <person name="Nowrousian M."/>
            <person name="Cuomo C.A."/>
            <person name="Sun S."/>
            <person name="Heitman J."/>
            <person name="Coelho M.A."/>
        </authorList>
    </citation>
    <scope>NUCLEOTIDE SEQUENCE</scope>
    <source>
        <strain evidence="2">CBS 7841</strain>
    </source>
</reference>
<proteinExistence type="predicted"/>
<dbReference type="GeneID" id="91085311"/>
<dbReference type="OrthoDB" id="10251508at2759"/>
<dbReference type="RefSeq" id="XP_066066640.1">
    <property type="nucleotide sequence ID" value="XM_066210543.1"/>
</dbReference>
<evidence type="ECO:0000313" key="2">
    <source>
        <dbReference type="EMBL" id="WVN85940.1"/>
    </source>
</evidence>
<evidence type="ECO:0000259" key="1">
    <source>
        <dbReference type="Pfam" id="PF08495"/>
    </source>
</evidence>
<name>A0A1E3IMV4_9TREE</name>
<gene>
    <name evidence="2" type="ORF">L203_101097</name>
</gene>
<dbReference type="Proteomes" id="UP000094043">
    <property type="component" value="Chromosome 1"/>
</dbReference>
<dbReference type="EMBL" id="CP143784">
    <property type="protein sequence ID" value="WVN85940.1"/>
    <property type="molecule type" value="Genomic_DNA"/>
</dbReference>